<gene>
    <name evidence="5" type="ORF">GCM10023321_17450</name>
</gene>
<keyword evidence="2 5" id="KW-0418">Kinase</keyword>
<dbReference type="PROSITE" id="PS00584">
    <property type="entry name" value="PFKB_KINASES_2"/>
    <property type="match status" value="1"/>
</dbReference>
<name>A0ABP9PRR7_9PSEU</name>
<dbReference type="Proteomes" id="UP001428817">
    <property type="component" value="Unassembled WGS sequence"/>
</dbReference>
<dbReference type="InterPro" id="IPR029056">
    <property type="entry name" value="Ribokinase-like"/>
</dbReference>
<organism evidence="5 6">
    <name type="scientific">Pseudonocardia eucalypti</name>
    <dbReference type="NCBI Taxonomy" id="648755"/>
    <lineage>
        <taxon>Bacteria</taxon>
        <taxon>Bacillati</taxon>
        <taxon>Actinomycetota</taxon>
        <taxon>Actinomycetes</taxon>
        <taxon>Pseudonocardiales</taxon>
        <taxon>Pseudonocardiaceae</taxon>
        <taxon>Pseudonocardia</taxon>
    </lineage>
</organism>
<dbReference type="InterPro" id="IPR002173">
    <property type="entry name" value="Carboh/pur_kinase_PfkB_CS"/>
</dbReference>
<comment type="caution">
    <text evidence="5">The sequence shown here is derived from an EMBL/GenBank/DDBJ whole genome shotgun (WGS) entry which is preliminary data.</text>
</comment>
<accession>A0ABP9PRR7</accession>
<dbReference type="EMBL" id="BAABJP010000007">
    <property type="protein sequence ID" value="GAA5151062.1"/>
    <property type="molecule type" value="Genomic_DNA"/>
</dbReference>
<evidence type="ECO:0000313" key="5">
    <source>
        <dbReference type="EMBL" id="GAA5151062.1"/>
    </source>
</evidence>
<dbReference type="InterPro" id="IPR052562">
    <property type="entry name" value="Ketohexokinase-related"/>
</dbReference>
<evidence type="ECO:0000256" key="1">
    <source>
        <dbReference type="ARBA" id="ARBA00022679"/>
    </source>
</evidence>
<dbReference type="InterPro" id="IPR011611">
    <property type="entry name" value="PfkB_dom"/>
</dbReference>
<proteinExistence type="predicted"/>
<evidence type="ECO:0000259" key="4">
    <source>
        <dbReference type="Pfam" id="PF00294"/>
    </source>
</evidence>
<evidence type="ECO:0000313" key="6">
    <source>
        <dbReference type="Proteomes" id="UP001428817"/>
    </source>
</evidence>
<dbReference type="Pfam" id="PF00294">
    <property type="entry name" value="PfkB"/>
    <property type="match status" value="1"/>
</dbReference>
<dbReference type="GO" id="GO:0016301">
    <property type="term" value="F:kinase activity"/>
    <property type="evidence" value="ECO:0007669"/>
    <property type="project" value="UniProtKB-KW"/>
</dbReference>
<sequence length="403" mass="42486">MAGAVQRETDSSPELDPGTPHETVWWDPLAHLRGPGRPEVDVFMSGTVFLDIIFTGLPTPPTPGTEVWAAGMASCPGGIANLAVAASRLGLRTTLAAGFSDDVYGDFCWETLAEQERVDLSRSRRFDQWHSPVTVSMAIDRDRSMVTHGHELPISPDELVGTPPPCRAVITSIGEGGLEPVLPEWAARARRDGALVFADAGWDPTGAWDRAMLGSLAGCDAFMPNAVEAMSYTRTDSPAAALHALADHVPLAVVTCGGDGAIAVDATTGEEAAVPALPVNALDPTGAGDVFGAGLVLGTIAGWPLRHRLLFAGVSAGLAVHEFGGSLAAPGWGDIGDWWQRVAMEAAHGSRAAAELRCRYGFLNDLVPRTHVCGVRRAAATIARRSDLTRPDPPNRPDPPQRP</sequence>
<evidence type="ECO:0000256" key="3">
    <source>
        <dbReference type="SAM" id="MobiDB-lite"/>
    </source>
</evidence>
<protein>
    <submittedName>
        <fullName evidence="5">Carbohydrate kinase family protein</fullName>
    </submittedName>
</protein>
<feature type="domain" description="Carbohydrate kinase PfkB" evidence="4">
    <location>
        <begin position="76"/>
        <end position="327"/>
    </location>
</feature>
<dbReference type="PANTHER" id="PTHR42774:SF3">
    <property type="entry name" value="KETOHEXOKINASE"/>
    <property type="match status" value="1"/>
</dbReference>
<feature type="region of interest" description="Disordered" evidence="3">
    <location>
        <begin position="384"/>
        <end position="403"/>
    </location>
</feature>
<dbReference type="PANTHER" id="PTHR42774">
    <property type="entry name" value="PHOSPHOTRANSFERASE SYSTEM TRANSPORT PROTEIN"/>
    <property type="match status" value="1"/>
</dbReference>
<dbReference type="SUPFAM" id="SSF53613">
    <property type="entry name" value="Ribokinase-like"/>
    <property type="match status" value="1"/>
</dbReference>
<dbReference type="Gene3D" id="3.40.1190.20">
    <property type="match status" value="1"/>
</dbReference>
<evidence type="ECO:0000256" key="2">
    <source>
        <dbReference type="ARBA" id="ARBA00022777"/>
    </source>
</evidence>
<keyword evidence="1" id="KW-0808">Transferase</keyword>
<reference evidence="6" key="1">
    <citation type="journal article" date="2019" name="Int. J. Syst. Evol. Microbiol.">
        <title>The Global Catalogue of Microorganisms (GCM) 10K type strain sequencing project: providing services to taxonomists for standard genome sequencing and annotation.</title>
        <authorList>
            <consortium name="The Broad Institute Genomics Platform"/>
            <consortium name="The Broad Institute Genome Sequencing Center for Infectious Disease"/>
            <person name="Wu L."/>
            <person name="Ma J."/>
        </authorList>
    </citation>
    <scope>NUCLEOTIDE SEQUENCE [LARGE SCALE GENOMIC DNA]</scope>
    <source>
        <strain evidence="6">JCM 18303</strain>
    </source>
</reference>
<feature type="region of interest" description="Disordered" evidence="3">
    <location>
        <begin position="1"/>
        <end position="22"/>
    </location>
</feature>
<keyword evidence="6" id="KW-1185">Reference proteome</keyword>